<dbReference type="Gene3D" id="3.40.33.10">
    <property type="entry name" value="CAP"/>
    <property type="match status" value="1"/>
</dbReference>
<sequence length="46" mass="5231">MNSEGHKANILSTVSTRASVSCYVEKETFSNGSRINNHYWVINFTH</sequence>
<comment type="caution">
    <text evidence="1">The sequence shown here is derived from an EMBL/GenBank/DDBJ whole genome shotgun (WGS) entry which is preliminary data.</text>
</comment>
<dbReference type="EMBL" id="QSFX01000024">
    <property type="protein sequence ID" value="RHA86698.1"/>
    <property type="molecule type" value="Genomic_DNA"/>
</dbReference>
<gene>
    <name evidence="1" type="ORF">DW914_12625</name>
</gene>
<evidence type="ECO:0000313" key="1">
    <source>
        <dbReference type="EMBL" id="RHA86698.1"/>
    </source>
</evidence>
<name>A0A413TP79_9FIRM</name>
<protein>
    <recommendedName>
        <fullName evidence="3">SCP domain-containing protein</fullName>
    </recommendedName>
</protein>
<dbReference type="Proteomes" id="UP000283492">
    <property type="component" value="Unassembled WGS sequence"/>
</dbReference>
<evidence type="ECO:0008006" key="3">
    <source>
        <dbReference type="Google" id="ProtNLM"/>
    </source>
</evidence>
<accession>A0A413TP79</accession>
<dbReference type="AlphaFoldDB" id="A0A413TP79"/>
<evidence type="ECO:0000313" key="2">
    <source>
        <dbReference type="Proteomes" id="UP000283492"/>
    </source>
</evidence>
<dbReference type="InterPro" id="IPR035940">
    <property type="entry name" value="CAP_sf"/>
</dbReference>
<organism evidence="1 2">
    <name type="scientific">Roseburia inulinivorans</name>
    <dbReference type="NCBI Taxonomy" id="360807"/>
    <lineage>
        <taxon>Bacteria</taxon>
        <taxon>Bacillati</taxon>
        <taxon>Bacillota</taxon>
        <taxon>Clostridia</taxon>
        <taxon>Lachnospirales</taxon>
        <taxon>Lachnospiraceae</taxon>
        <taxon>Roseburia</taxon>
    </lineage>
</organism>
<proteinExistence type="predicted"/>
<reference evidence="1 2" key="1">
    <citation type="submission" date="2018-08" db="EMBL/GenBank/DDBJ databases">
        <title>A genome reference for cultivated species of the human gut microbiota.</title>
        <authorList>
            <person name="Zou Y."/>
            <person name="Xue W."/>
            <person name="Luo G."/>
        </authorList>
    </citation>
    <scope>NUCLEOTIDE SEQUENCE [LARGE SCALE GENOMIC DNA]</scope>
    <source>
        <strain evidence="1 2">AM42-1AC</strain>
    </source>
</reference>